<dbReference type="Gene3D" id="3.40.50.2300">
    <property type="match status" value="2"/>
</dbReference>
<proteinExistence type="inferred from homology"/>
<dbReference type="Pfam" id="PF02608">
    <property type="entry name" value="Bmp"/>
    <property type="match status" value="1"/>
</dbReference>
<dbReference type="InterPro" id="IPR003760">
    <property type="entry name" value="PnrA-like"/>
</dbReference>
<dbReference type="EMBL" id="VITV01000001">
    <property type="protein sequence ID" value="TWB82957.1"/>
    <property type="molecule type" value="Genomic_DNA"/>
</dbReference>
<evidence type="ECO:0000313" key="12">
    <source>
        <dbReference type="Proteomes" id="UP000320516"/>
    </source>
</evidence>
<keyword evidence="4 7" id="KW-0732">Signal</keyword>
<dbReference type="RefSeq" id="WP_186454547.1">
    <property type="nucleotide sequence ID" value="NZ_JARPAF010000004.1"/>
</dbReference>
<sequence length="341" mass="36255">MSRAIRAALAAAALLSCAFFVPGSAPARGAEAAFFPGVVFDYGGKYDKSFNEGVLTGIERFHRETGINYKALEISNDVQREQYLRRLAEHGADIILAVGFSQAPAVAKVAKEFPEIKFTLIDGVVKLPNVQSILFSEQEGSYLVGMLAALSSKTHTVGFVGGMDIPLIRRFECGYEQGVKAVAPDDHIIANMVGTTPAAWSDPTRGGELAKSQFDRGVDVVFAAAGQSGIGVLQAAKDAGKYSIGVDSNQNHLFPGSVLTSMVKRVDVAAYNAIKAAQDGTWQAGVRTLGLKEEGVGWALDENNAKLVTPEMKAALDAASAEIQNGTRKVANYDETNGCKY</sequence>
<keyword evidence="6" id="KW-0449">Lipoprotein</keyword>
<accession>A0A560KIC5</accession>
<organism evidence="10 12">
    <name type="scientific">Nitrospirillum amazonense</name>
    <dbReference type="NCBI Taxonomy" id="28077"/>
    <lineage>
        <taxon>Bacteria</taxon>
        <taxon>Pseudomonadati</taxon>
        <taxon>Pseudomonadota</taxon>
        <taxon>Alphaproteobacteria</taxon>
        <taxon>Rhodospirillales</taxon>
        <taxon>Azospirillaceae</taxon>
        <taxon>Nitrospirillum</taxon>
    </lineage>
</organism>
<dbReference type="InterPro" id="IPR028082">
    <property type="entry name" value="Peripla_BP_I"/>
</dbReference>
<dbReference type="GO" id="GO:0005886">
    <property type="term" value="C:plasma membrane"/>
    <property type="evidence" value="ECO:0007669"/>
    <property type="project" value="UniProtKB-SubCell"/>
</dbReference>
<keyword evidence="3" id="KW-1003">Cell membrane</keyword>
<gene>
    <name evidence="10" type="ORF">FBZ87_101669</name>
    <name evidence="9" type="ORF">FBZ88_109253</name>
</gene>
<dbReference type="PANTHER" id="PTHR34296">
    <property type="entry name" value="TRANSCRIPTIONAL ACTIVATOR PROTEIN MED"/>
    <property type="match status" value="1"/>
</dbReference>
<evidence type="ECO:0000313" key="11">
    <source>
        <dbReference type="Proteomes" id="UP000316545"/>
    </source>
</evidence>
<evidence type="ECO:0000256" key="6">
    <source>
        <dbReference type="ARBA" id="ARBA00023288"/>
    </source>
</evidence>
<dbReference type="PROSITE" id="PS51257">
    <property type="entry name" value="PROKAR_LIPOPROTEIN"/>
    <property type="match status" value="1"/>
</dbReference>
<evidence type="ECO:0000313" key="9">
    <source>
        <dbReference type="EMBL" id="TWB25854.1"/>
    </source>
</evidence>
<evidence type="ECO:0000256" key="1">
    <source>
        <dbReference type="ARBA" id="ARBA00004193"/>
    </source>
</evidence>
<feature type="signal peptide" evidence="7">
    <location>
        <begin position="1"/>
        <end position="27"/>
    </location>
</feature>
<dbReference type="InterPro" id="IPR050957">
    <property type="entry name" value="BMP_lipoprotein"/>
</dbReference>
<feature type="domain" description="ABC transporter substrate-binding protein PnrA-like" evidence="8">
    <location>
        <begin position="38"/>
        <end position="314"/>
    </location>
</feature>
<comment type="similarity">
    <text evidence="2">Belongs to the BMP lipoprotein family.</text>
</comment>
<evidence type="ECO:0000256" key="2">
    <source>
        <dbReference type="ARBA" id="ARBA00008610"/>
    </source>
</evidence>
<dbReference type="SUPFAM" id="SSF53822">
    <property type="entry name" value="Periplasmic binding protein-like I"/>
    <property type="match status" value="1"/>
</dbReference>
<protein>
    <submittedName>
        <fullName evidence="10">Nucleoside-binding protein</fullName>
    </submittedName>
</protein>
<dbReference type="Proteomes" id="UP000320516">
    <property type="component" value="Unassembled WGS sequence"/>
</dbReference>
<evidence type="ECO:0000256" key="5">
    <source>
        <dbReference type="ARBA" id="ARBA00023136"/>
    </source>
</evidence>
<reference evidence="11 12" key="1">
    <citation type="submission" date="2019-06" db="EMBL/GenBank/DDBJ databases">
        <title>Genomic Encyclopedia of Type Strains, Phase IV (KMG-V): Genome sequencing to study the core and pangenomes of soil and plant-associated prokaryotes.</title>
        <authorList>
            <person name="Whitman W."/>
        </authorList>
    </citation>
    <scope>NUCLEOTIDE SEQUENCE [LARGE SCALE GENOMIC DNA]</scope>
    <source>
        <strain evidence="9 11">BR 11865</strain>
        <strain evidence="10 12">BR 12005</strain>
    </source>
</reference>
<dbReference type="Proteomes" id="UP000316545">
    <property type="component" value="Unassembled WGS sequence"/>
</dbReference>
<dbReference type="EMBL" id="VITO01000009">
    <property type="protein sequence ID" value="TWB25854.1"/>
    <property type="molecule type" value="Genomic_DNA"/>
</dbReference>
<evidence type="ECO:0000256" key="3">
    <source>
        <dbReference type="ARBA" id="ARBA00022475"/>
    </source>
</evidence>
<evidence type="ECO:0000256" key="4">
    <source>
        <dbReference type="ARBA" id="ARBA00022729"/>
    </source>
</evidence>
<evidence type="ECO:0000256" key="7">
    <source>
        <dbReference type="SAM" id="SignalP"/>
    </source>
</evidence>
<evidence type="ECO:0000313" key="10">
    <source>
        <dbReference type="EMBL" id="TWB82957.1"/>
    </source>
</evidence>
<dbReference type="CDD" id="cd06354">
    <property type="entry name" value="PBP1_PrnA-like"/>
    <property type="match status" value="1"/>
</dbReference>
<dbReference type="PANTHER" id="PTHR34296:SF2">
    <property type="entry name" value="ABC TRANSPORTER GUANOSINE-BINDING PROTEIN NUPN"/>
    <property type="match status" value="1"/>
</dbReference>
<evidence type="ECO:0000259" key="8">
    <source>
        <dbReference type="Pfam" id="PF02608"/>
    </source>
</evidence>
<feature type="chain" id="PRO_5044617596" evidence="7">
    <location>
        <begin position="28"/>
        <end position="341"/>
    </location>
</feature>
<name>A0A560KIC5_9PROT</name>
<dbReference type="AlphaFoldDB" id="A0A560KIC5"/>
<keyword evidence="5" id="KW-0472">Membrane</keyword>
<comment type="caution">
    <text evidence="10">The sequence shown here is derived from an EMBL/GenBank/DDBJ whole genome shotgun (WGS) entry which is preliminary data.</text>
</comment>
<keyword evidence="11" id="KW-1185">Reference proteome</keyword>
<comment type="subcellular location">
    <subcellularLocation>
        <location evidence="1">Cell membrane</location>
        <topology evidence="1">Lipid-anchor</topology>
    </subcellularLocation>
</comment>